<name>X1DNH4_9ZZZZ</name>
<gene>
    <name evidence="1" type="ORF">S01H4_49247</name>
</gene>
<protein>
    <submittedName>
        <fullName evidence="1">Uncharacterized protein</fullName>
    </submittedName>
</protein>
<evidence type="ECO:0000313" key="1">
    <source>
        <dbReference type="EMBL" id="GAG97956.1"/>
    </source>
</evidence>
<dbReference type="AlphaFoldDB" id="X1DNH4"/>
<proteinExistence type="predicted"/>
<comment type="caution">
    <text evidence="1">The sequence shown here is derived from an EMBL/GenBank/DDBJ whole genome shotgun (WGS) entry which is preliminary data.</text>
</comment>
<organism evidence="1">
    <name type="scientific">marine sediment metagenome</name>
    <dbReference type="NCBI Taxonomy" id="412755"/>
    <lineage>
        <taxon>unclassified sequences</taxon>
        <taxon>metagenomes</taxon>
        <taxon>ecological metagenomes</taxon>
    </lineage>
</organism>
<sequence>MLPGRPESGRPISRNRNRRLNLMARTYHNCNHCGGGHWKRSAAKRCAKAAKRRKRAKAWTDKELGV</sequence>
<dbReference type="EMBL" id="BART01027842">
    <property type="protein sequence ID" value="GAG97956.1"/>
    <property type="molecule type" value="Genomic_DNA"/>
</dbReference>
<reference evidence="1" key="1">
    <citation type="journal article" date="2014" name="Front. Microbiol.">
        <title>High frequency of phylogenetically diverse reductive dehalogenase-homologous genes in deep subseafloor sedimentary metagenomes.</title>
        <authorList>
            <person name="Kawai M."/>
            <person name="Futagami T."/>
            <person name="Toyoda A."/>
            <person name="Takaki Y."/>
            <person name="Nishi S."/>
            <person name="Hori S."/>
            <person name="Arai W."/>
            <person name="Tsubouchi T."/>
            <person name="Morono Y."/>
            <person name="Uchiyama I."/>
            <person name="Ito T."/>
            <person name="Fujiyama A."/>
            <person name="Inagaki F."/>
            <person name="Takami H."/>
        </authorList>
    </citation>
    <scope>NUCLEOTIDE SEQUENCE</scope>
    <source>
        <strain evidence="1">Expedition CK06-06</strain>
    </source>
</reference>
<accession>X1DNH4</accession>